<evidence type="ECO:0000313" key="8">
    <source>
        <dbReference type="EMBL" id="MBR7781392.1"/>
    </source>
</evidence>
<dbReference type="AlphaFoldDB" id="A0A941I487"/>
<dbReference type="CDD" id="cd06225">
    <property type="entry name" value="HAMP"/>
    <property type="match status" value="1"/>
</dbReference>
<dbReference type="GO" id="GO:0016020">
    <property type="term" value="C:membrane"/>
    <property type="evidence" value="ECO:0007669"/>
    <property type="project" value="UniProtKB-SubCell"/>
</dbReference>
<keyword evidence="5" id="KW-0812">Transmembrane</keyword>
<dbReference type="EMBL" id="JAGSPN010000002">
    <property type="protein sequence ID" value="MBR7781392.1"/>
    <property type="molecule type" value="Genomic_DNA"/>
</dbReference>
<feature type="domain" description="Methyl-accepting transducer" evidence="6">
    <location>
        <begin position="384"/>
        <end position="613"/>
    </location>
</feature>
<dbReference type="InterPro" id="IPR051310">
    <property type="entry name" value="MCP_chemotaxis"/>
</dbReference>
<comment type="similarity">
    <text evidence="3">Belongs to the methyl-accepting chemotaxis (MCP) protein family.</text>
</comment>
<dbReference type="GO" id="GO:0006935">
    <property type="term" value="P:chemotaxis"/>
    <property type="evidence" value="ECO:0007669"/>
    <property type="project" value="UniProtKB-KW"/>
</dbReference>
<dbReference type="InterPro" id="IPR003660">
    <property type="entry name" value="HAMP_dom"/>
</dbReference>
<organism evidence="8 9">
    <name type="scientific">Undibacterium luofuense</name>
    <dbReference type="NCBI Taxonomy" id="2828733"/>
    <lineage>
        <taxon>Bacteria</taxon>
        <taxon>Pseudomonadati</taxon>
        <taxon>Pseudomonadota</taxon>
        <taxon>Betaproteobacteria</taxon>
        <taxon>Burkholderiales</taxon>
        <taxon>Oxalobacteraceae</taxon>
        <taxon>Undibacterium</taxon>
    </lineage>
</organism>
<dbReference type="Pfam" id="PF00672">
    <property type="entry name" value="HAMP"/>
    <property type="match status" value="1"/>
</dbReference>
<keyword evidence="2" id="KW-0145">Chemotaxis</keyword>
<dbReference type="Proteomes" id="UP000680067">
    <property type="component" value="Unassembled WGS sequence"/>
</dbReference>
<dbReference type="SMART" id="SM00283">
    <property type="entry name" value="MA"/>
    <property type="match status" value="1"/>
</dbReference>
<dbReference type="FunFam" id="1.10.287.950:FF:000001">
    <property type="entry name" value="Methyl-accepting chemotaxis sensory transducer"/>
    <property type="match status" value="1"/>
</dbReference>
<dbReference type="Gene3D" id="1.10.287.950">
    <property type="entry name" value="Methyl-accepting chemotaxis protein"/>
    <property type="match status" value="1"/>
</dbReference>
<dbReference type="SMART" id="SM00304">
    <property type="entry name" value="HAMP"/>
    <property type="match status" value="1"/>
</dbReference>
<gene>
    <name evidence="8" type="ORF">KDM89_04500</name>
</gene>
<keyword evidence="9" id="KW-1185">Reference proteome</keyword>
<dbReference type="PROSITE" id="PS50885">
    <property type="entry name" value="HAMP"/>
    <property type="match status" value="1"/>
</dbReference>
<evidence type="ECO:0000259" key="7">
    <source>
        <dbReference type="PROSITE" id="PS50885"/>
    </source>
</evidence>
<evidence type="ECO:0000256" key="4">
    <source>
        <dbReference type="PROSITE-ProRule" id="PRU00284"/>
    </source>
</evidence>
<dbReference type="PANTHER" id="PTHR43531:SF11">
    <property type="entry name" value="METHYL-ACCEPTING CHEMOTAXIS PROTEIN 3"/>
    <property type="match status" value="1"/>
</dbReference>
<sequence>MNTLFSPAIRLARRFHIAHKVSFIAIAFAIPLLIVVGLLIAEMNQGVRAASEKLDALTSIQQQEKLVLTLSGLRSLQHRQIMGNKELSDSIRQSEQALAAFAENESTKAILTTLQQSIRQENIKAPALFAAYTKAINTVREQQASIAQQSKLSLDSDAMNHSLASLSLQALPALREKVDVMAARGAAYIDSGLFEAGEDVMLNSLSMQAQVDIAQLLQTSSTLKEHDAAFAADHEQIQKTSELTRRFFERAKDEVLASVNQTSGKEFSEAGAQVLGALQQTQQQTEQQLTGRLTQEQTALQLRMLEIVAGIIILTLIAAYLLVGMYLAFSADIRQLTHSLQETAAGNLYDPVSIRGQDELSALLRAIADMRHGLSQMVENIRQSAQEIDTIAHEIHQENTDLAERTASQADSVQKTSSAISELTSSTQENAANLAQANAVIAGTATQVQEGLNVMRSAIESMQSVTHSANLISDIINVMDGIAFQTNILALNAAVEAARAGQEGRGFAVVASEVRSLAQRSAEAAKEIKQLIDRSGQAISRGNDMIEAAGSSMSTIATDVAQVSALIEQIAGAGREQSAGISSVNETIASIDSITQHNASLVSEAARSAAQLESEAAALSAAISAFRPASEHIHQYENPSVYGAMKKKPALAGANHNSNPRLA</sequence>
<keyword evidence="4" id="KW-0807">Transducer</keyword>
<dbReference type="GO" id="GO:0007165">
    <property type="term" value="P:signal transduction"/>
    <property type="evidence" value="ECO:0007669"/>
    <property type="project" value="UniProtKB-KW"/>
</dbReference>
<proteinExistence type="inferred from homology"/>
<keyword evidence="5" id="KW-1133">Transmembrane helix</keyword>
<protein>
    <submittedName>
        <fullName evidence="8">HAMP domain-containing protein</fullName>
    </submittedName>
</protein>
<evidence type="ECO:0000256" key="2">
    <source>
        <dbReference type="ARBA" id="ARBA00022500"/>
    </source>
</evidence>
<reference evidence="8" key="1">
    <citation type="submission" date="2021-04" db="EMBL/GenBank/DDBJ databases">
        <title>novel species isolated from subtropical streams in China.</title>
        <authorList>
            <person name="Lu H."/>
        </authorList>
    </citation>
    <scope>NUCLEOTIDE SEQUENCE</scope>
    <source>
        <strain evidence="8">LFS511W</strain>
    </source>
</reference>
<evidence type="ECO:0000256" key="5">
    <source>
        <dbReference type="SAM" id="Phobius"/>
    </source>
</evidence>
<feature type="transmembrane region" description="Helical" evidence="5">
    <location>
        <begin position="307"/>
        <end position="329"/>
    </location>
</feature>
<evidence type="ECO:0000256" key="1">
    <source>
        <dbReference type="ARBA" id="ARBA00004370"/>
    </source>
</evidence>
<evidence type="ECO:0000259" key="6">
    <source>
        <dbReference type="PROSITE" id="PS50111"/>
    </source>
</evidence>
<keyword evidence="5" id="KW-0472">Membrane</keyword>
<dbReference type="Pfam" id="PF00015">
    <property type="entry name" value="MCPsignal"/>
    <property type="match status" value="1"/>
</dbReference>
<accession>A0A941I487</accession>
<dbReference type="SUPFAM" id="SSF58104">
    <property type="entry name" value="Methyl-accepting chemotaxis protein (MCP) signaling domain"/>
    <property type="match status" value="1"/>
</dbReference>
<dbReference type="PANTHER" id="PTHR43531">
    <property type="entry name" value="PROTEIN ICFG"/>
    <property type="match status" value="1"/>
</dbReference>
<comment type="subcellular location">
    <subcellularLocation>
        <location evidence="1">Membrane</location>
    </subcellularLocation>
</comment>
<dbReference type="PROSITE" id="PS50111">
    <property type="entry name" value="CHEMOTAXIS_TRANSDUC_2"/>
    <property type="match status" value="1"/>
</dbReference>
<feature type="domain" description="HAMP" evidence="7">
    <location>
        <begin position="327"/>
        <end position="379"/>
    </location>
</feature>
<evidence type="ECO:0000313" key="9">
    <source>
        <dbReference type="Proteomes" id="UP000680067"/>
    </source>
</evidence>
<evidence type="ECO:0000256" key="3">
    <source>
        <dbReference type="ARBA" id="ARBA00029447"/>
    </source>
</evidence>
<dbReference type="InterPro" id="IPR004089">
    <property type="entry name" value="MCPsignal_dom"/>
</dbReference>
<comment type="caution">
    <text evidence="8">The sequence shown here is derived from an EMBL/GenBank/DDBJ whole genome shotgun (WGS) entry which is preliminary data.</text>
</comment>
<name>A0A941I487_9BURK</name>
<feature type="transmembrane region" description="Helical" evidence="5">
    <location>
        <begin position="21"/>
        <end position="41"/>
    </location>
</feature>